<accession>A0A6P1YB75</accession>
<dbReference type="AlphaFoldDB" id="A0A6P1YB75"/>
<sequence>MKVSEYIYGKKNLYDDIILSDIIEISLLNISKGDIANEFYLSNKSLDRLLTEIEKDY</sequence>
<dbReference type="EMBL" id="CP048617">
    <property type="protein sequence ID" value="QIB26529.1"/>
    <property type="molecule type" value="Genomic_DNA"/>
</dbReference>
<dbReference type="RefSeq" id="WP_156099349.1">
    <property type="nucleotide sequence ID" value="NZ_CAJUGK010000171.1"/>
</dbReference>
<reference evidence="1 2" key="1">
    <citation type="submission" date="2020-02" db="EMBL/GenBank/DDBJ databases">
        <title>Thermophilic hydrogen producing bacteria, Caloranaerobacter azorensis.</title>
        <authorList>
            <person name="Baek K."/>
        </authorList>
    </citation>
    <scope>NUCLEOTIDE SEQUENCE [LARGE SCALE GENOMIC DNA]</scope>
    <source>
        <strain evidence="1 2">T3-1</strain>
    </source>
</reference>
<dbReference type="Proteomes" id="UP000464452">
    <property type="component" value="Chromosome"/>
</dbReference>
<dbReference type="KEGG" id="cazo:G3A45_03920"/>
<gene>
    <name evidence="1" type="ORF">G3A45_03920</name>
</gene>
<name>A0A6P1YB75_9FIRM</name>
<evidence type="ECO:0000313" key="2">
    <source>
        <dbReference type="Proteomes" id="UP000464452"/>
    </source>
</evidence>
<protein>
    <submittedName>
        <fullName evidence="1">Uncharacterized protein</fullName>
    </submittedName>
</protein>
<proteinExistence type="predicted"/>
<organism evidence="1 2">
    <name type="scientific">Caloranaerobacter azorensis</name>
    <dbReference type="NCBI Taxonomy" id="116090"/>
    <lineage>
        <taxon>Bacteria</taxon>
        <taxon>Bacillati</taxon>
        <taxon>Bacillota</taxon>
        <taxon>Tissierellia</taxon>
        <taxon>Tissierellales</taxon>
        <taxon>Thermohalobacteraceae</taxon>
        <taxon>Caloranaerobacter</taxon>
    </lineage>
</organism>
<evidence type="ECO:0000313" key="1">
    <source>
        <dbReference type="EMBL" id="QIB26529.1"/>
    </source>
</evidence>